<evidence type="ECO:0000313" key="1">
    <source>
        <dbReference type="EMBL" id="ABZ76636.1"/>
    </source>
</evidence>
<dbReference type="EMBL" id="CP000931">
    <property type="protein sequence ID" value="ABZ76636.1"/>
    <property type="molecule type" value="Genomic_DNA"/>
</dbReference>
<keyword evidence="2" id="KW-1185">Reference proteome</keyword>
<name>B0TTR8_SHEHH</name>
<dbReference type="eggNOG" id="ENOG502Z7JD">
    <property type="taxonomic scope" value="Bacteria"/>
</dbReference>
<dbReference type="InterPro" id="IPR021372">
    <property type="entry name" value="DUF2989"/>
</dbReference>
<gene>
    <name evidence="1" type="ordered locus">Shal_2077</name>
</gene>
<proteinExistence type="predicted"/>
<accession>B0TTR8</accession>
<reference evidence="1" key="1">
    <citation type="submission" date="2008-01" db="EMBL/GenBank/DDBJ databases">
        <title>Complete sequence of Shewanella halifaxensis HAW-EB4.</title>
        <authorList>
            <consortium name="US DOE Joint Genome Institute"/>
            <person name="Copeland A."/>
            <person name="Lucas S."/>
            <person name="Lapidus A."/>
            <person name="Glavina del Rio T."/>
            <person name="Dalin E."/>
            <person name="Tice H."/>
            <person name="Bruce D."/>
            <person name="Goodwin L."/>
            <person name="Pitluck S."/>
            <person name="Sims D."/>
            <person name="Brettin T."/>
            <person name="Detter J.C."/>
            <person name="Han C."/>
            <person name="Kuske C.R."/>
            <person name="Schmutz J."/>
            <person name="Larimer F."/>
            <person name="Land M."/>
            <person name="Hauser L."/>
            <person name="Kyrpides N."/>
            <person name="Kim E."/>
            <person name="Zhao J.-S."/>
            <person name="Richardson P."/>
        </authorList>
    </citation>
    <scope>NUCLEOTIDE SEQUENCE [LARGE SCALE GENOMIC DNA]</scope>
    <source>
        <strain evidence="1">HAW-EB4</strain>
    </source>
</reference>
<dbReference type="RefSeq" id="WP_012277166.1">
    <property type="nucleotide sequence ID" value="NC_010334.1"/>
</dbReference>
<sequence>MFTSFFAISAFFGLLGCEQPTNTQVICNKNPELCADLHKDSWCRFEKGDLIRNRFKLKNTLEPSGKLIYDQLLYLENYNKCVELASGVQHILHPERTNDRARAFGLSSQTLSELQETTKGSNDPHLAYYHWSRFNDPEAEAVLFAAESNGAITDVMLKAELASHYLRLNPTKSKQLYAEVFEGSTEENFKADWLLALATIYRLENKFEIDYWLSMTNIEITHANFTEVQMLALIKGNKILQRRLDKDALELAEQLQSGEYQKSKLKTLLDKDIREAHSPL</sequence>
<dbReference type="STRING" id="458817.Shal_2077"/>
<dbReference type="Proteomes" id="UP000001317">
    <property type="component" value="Chromosome"/>
</dbReference>
<dbReference type="KEGG" id="shl:Shal_2077"/>
<dbReference type="OrthoDB" id="5900133at2"/>
<dbReference type="Pfam" id="PF11207">
    <property type="entry name" value="DUF2989"/>
    <property type="match status" value="1"/>
</dbReference>
<organism evidence="1 2">
    <name type="scientific">Shewanella halifaxensis (strain HAW-EB4)</name>
    <dbReference type="NCBI Taxonomy" id="458817"/>
    <lineage>
        <taxon>Bacteria</taxon>
        <taxon>Pseudomonadati</taxon>
        <taxon>Pseudomonadota</taxon>
        <taxon>Gammaproteobacteria</taxon>
        <taxon>Alteromonadales</taxon>
        <taxon>Shewanellaceae</taxon>
        <taxon>Shewanella</taxon>
    </lineage>
</organism>
<dbReference type="AlphaFoldDB" id="B0TTR8"/>
<evidence type="ECO:0000313" key="2">
    <source>
        <dbReference type="Proteomes" id="UP000001317"/>
    </source>
</evidence>
<dbReference type="HOGENOM" id="CLU_086975_0_0_6"/>
<protein>
    <submittedName>
        <fullName evidence="1">Uncharacterized protein</fullName>
    </submittedName>
</protein>